<dbReference type="Proteomes" id="UP001460270">
    <property type="component" value="Unassembled WGS sequence"/>
</dbReference>
<dbReference type="InterPro" id="IPR052090">
    <property type="entry name" value="Cytolytic_pore-forming_toxin"/>
</dbReference>
<evidence type="ECO:0000313" key="8">
    <source>
        <dbReference type="Proteomes" id="UP001460270"/>
    </source>
</evidence>
<dbReference type="InterPro" id="IPR056072">
    <property type="entry name" value="SNTX_MACPF/CDC-like_dom"/>
</dbReference>
<dbReference type="Pfam" id="PF21109">
    <property type="entry name" value="Stonustoxin_helical"/>
    <property type="match status" value="1"/>
</dbReference>
<name>A0AAW0NVY9_9GOBI</name>
<dbReference type="Pfam" id="PF24674">
    <property type="entry name" value="MACPF_SNTX"/>
    <property type="match status" value="1"/>
</dbReference>
<evidence type="ECO:0000256" key="1">
    <source>
        <dbReference type="RuleBase" id="RU004560"/>
    </source>
</evidence>
<reference evidence="8" key="1">
    <citation type="submission" date="2024-04" db="EMBL/GenBank/DDBJ databases">
        <title>Salinicola lusitanus LLJ914,a marine bacterium isolated from the Okinawa Trough.</title>
        <authorList>
            <person name="Li J."/>
        </authorList>
    </citation>
    <scope>NUCLEOTIDE SEQUENCE [LARGE SCALE GENOMIC DNA]</scope>
</reference>
<evidence type="ECO:0000259" key="5">
    <source>
        <dbReference type="Pfam" id="PF21109"/>
    </source>
</evidence>
<dbReference type="InterPro" id="IPR040581">
    <property type="entry name" value="Thioredoxin_11"/>
</dbReference>
<dbReference type="PANTHER" id="PTHR31594">
    <property type="entry name" value="AIG1-TYPE G DOMAIN-CONTAINING PROTEIN"/>
    <property type="match status" value="1"/>
</dbReference>
<sequence length="751" mass="84867">MASSSRETLEMPALGRPFSLGMLYDARADKLVPGIPFWDHEKLQQDMTETLKPNSECEIVASDSISDKTLSLGVNAALKASLFGELIQVEGSANYLNDTKTSKHQARVTLQYKAITHFRELTMNLLWRRNTMNQDVFKKGLATHVVTGILYGAQAFFVFDQQVSESENLQDIQRNLEVMIKKIPSISNEGGRALKMDDKEIFNKFSCKFHGDFNLSQTPVTFEDAVKVYQDLPKLLNKENAVPVKVWLLPLTSLDSGAAKLVRQISVRVVSDLEKTLEDLLDLEMRCRDMRRSPELKKFPQIDAKIKTFMESCSEFKLGLQRVLGQKLPLIRGGGEEETDLAGILKKRSSSPFSRECLNQWISCKEKEIHLLKTFTNMTKHTELLDDRSHTAKYGVCFVFTSLDSDEPYLSTLNQYLQETDSDKPSPRPNVFSGPLYGADAVTSDRLDDREKGQWQQQPEKKPGSVTVIGQSADTENVFRPVTEEKLTLQKCVEKSIKTHDGPPVRYHLKLKQMNLDELSDQESKLRRCTLGNQNPKYPTKTILLVGATGSGKSTLINALVNFVMGVKFEDGIWFEIIANESDRSQSETQTSEITVYEIFGFEGKVVPFSLTIIDMPGYGDTRGIEYDEILTEKLQELFCILDGVKVLDAVGLVMKASENRLDERMCYIFNSIMSLFGKGMENNTVVLMSHSDGSDPTNALQALEDAKIKCAKQNNVPIYFQFNNRQKRRDKEGKEQKEQQSLHLRSARTA</sequence>
<keyword evidence="1" id="KW-0342">GTP-binding</keyword>
<dbReference type="Pfam" id="PF00735">
    <property type="entry name" value="Septin"/>
    <property type="match status" value="1"/>
</dbReference>
<dbReference type="AlphaFoldDB" id="A0AAW0NVY9"/>
<dbReference type="InterPro" id="IPR027417">
    <property type="entry name" value="P-loop_NTPase"/>
</dbReference>
<evidence type="ECO:0000256" key="2">
    <source>
        <dbReference type="SAM" id="MobiDB-lite"/>
    </source>
</evidence>
<feature type="region of interest" description="Disordered" evidence="2">
    <location>
        <begin position="727"/>
        <end position="751"/>
    </location>
</feature>
<dbReference type="InterPro" id="IPR048997">
    <property type="entry name" value="Stonustoxin-like_helical"/>
</dbReference>
<feature type="region of interest" description="Disordered" evidence="2">
    <location>
        <begin position="419"/>
        <end position="470"/>
    </location>
</feature>
<feature type="domain" description="Septin-type G" evidence="3">
    <location>
        <begin position="542"/>
        <end position="622"/>
    </location>
</feature>
<keyword evidence="8" id="KW-1185">Reference proteome</keyword>
<feature type="compositionally biased region" description="Basic and acidic residues" evidence="2">
    <location>
        <begin position="730"/>
        <end position="741"/>
    </location>
</feature>
<gene>
    <name evidence="7" type="ORF">WMY93_015823</name>
</gene>
<dbReference type="EMBL" id="JBBPFD010000011">
    <property type="protein sequence ID" value="KAK7907211.1"/>
    <property type="molecule type" value="Genomic_DNA"/>
</dbReference>
<proteinExistence type="inferred from homology"/>
<comment type="similarity">
    <text evidence="1">Belongs to the TRAFAC class TrmE-Era-EngA-EngB-Septin-like GTPase superfamily. Septin GTPase family.</text>
</comment>
<dbReference type="InterPro" id="IPR030379">
    <property type="entry name" value="G_SEPTIN_dom"/>
</dbReference>
<feature type="domain" description="SNTX MACPF/CDC-like" evidence="6">
    <location>
        <begin position="10"/>
        <end position="172"/>
    </location>
</feature>
<accession>A0AAW0NVY9</accession>
<dbReference type="Gene3D" id="3.40.50.300">
    <property type="entry name" value="P-loop containing nucleotide triphosphate hydrolases"/>
    <property type="match status" value="1"/>
</dbReference>
<evidence type="ECO:0008006" key="9">
    <source>
        <dbReference type="Google" id="ProtNLM"/>
    </source>
</evidence>
<feature type="compositionally biased region" description="Basic and acidic residues" evidence="2">
    <location>
        <begin position="443"/>
        <end position="463"/>
    </location>
</feature>
<comment type="caution">
    <text evidence="7">The sequence shown here is derived from an EMBL/GenBank/DDBJ whole genome shotgun (WGS) entry which is preliminary data.</text>
</comment>
<evidence type="ECO:0000259" key="4">
    <source>
        <dbReference type="Pfam" id="PF18078"/>
    </source>
</evidence>
<dbReference type="GO" id="GO:0005525">
    <property type="term" value="F:GTP binding"/>
    <property type="evidence" value="ECO:0007669"/>
    <property type="project" value="UniProtKB-KW"/>
</dbReference>
<dbReference type="SUPFAM" id="SSF52540">
    <property type="entry name" value="P-loop containing nucleoside triphosphate hydrolases"/>
    <property type="match status" value="1"/>
</dbReference>
<evidence type="ECO:0000259" key="6">
    <source>
        <dbReference type="Pfam" id="PF24674"/>
    </source>
</evidence>
<dbReference type="Pfam" id="PF18078">
    <property type="entry name" value="Thioredoxin_11"/>
    <property type="match status" value="1"/>
</dbReference>
<evidence type="ECO:0000313" key="7">
    <source>
        <dbReference type="EMBL" id="KAK7907211.1"/>
    </source>
</evidence>
<evidence type="ECO:0000259" key="3">
    <source>
        <dbReference type="Pfam" id="PF00735"/>
    </source>
</evidence>
<feature type="compositionally biased region" description="Polar residues" evidence="2">
    <location>
        <begin position="742"/>
        <end position="751"/>
    </location>
</feature>
<feature type="domain" description="SNTX thioredoxin-like" evidence="4">
    <location>
        <begin position="391"/>
        <end position="426"/>
    </location>
</feature>
<organism evidence="7 8">
    <name type="scientific">Mugilogobius chulae</name>
    <name type="common">yellowstripe goby</name>
    <dbReference type="NCBI Taxonomy" id="88201"/>
    <lineage>
        <taxon>Eukaryota</taxon>
        <taxon>Metazoa</taxon>
        <taxon>Chordata</taxon>
        <taxon>Craniata</taxon>
        <taxon>Vertebrata</taxon>
        <taxon>Euteleostomi</taxon>
        <taxon>Actinopterygii</taxon>
        <taxon>Neopterygii</taxon>
        <taxon>Teleostei</taxon>
        <taxon>Neoteleostei</taxon>
        <taxon>Acanthomorphata</taxon>
        <taxon>Gobiaria</taxon>
        <taxon>Gobiiformes</taxon>
        <taxon>Gobioidei</taxon>
        <taxon>Gobiidae</taxon>
        <taxon>Gobionellinae</taxon>
        <taxon>Mugilogobius</taxon>
    </lineage>
</organism>
<feature type="domain" description="Stonustoxin-like helical" evidence="5">
    <location>
        <begin position="276"/>
        <end position="369"/>
    </location>
</feature>
<keyword evidence="1" id="KW-0547">Nucleotide-binding</keyword>
<dbReference type="PANTHER" id="PTHR31594:SF16">
    <property type="entry name" value="SI:CH211-281L24.3"/>
    <property type="match status" value="1"/>
</dbReference>
<protein>
    <recommendedName>
        <fullName evidence="9">AIG1-type G domain-containing protein</fullName>
    </recommendedName>
</protein>